<dbReference type="EMBL" id="ML769403">
    <property type="protein sequence ID" value="KAE9406329.1"/>
    <property type="molecule type" value="Genomic_DNA"/>
</dbReference>
<evidence type="ECO:0000313" key="2">
    <source>
        <dbReference type="Proteomes" id="UP000799118"/>
    </source>
</evidence>
<evidence type="ECO:0000313" key="1">
    <source>
        <dbReference type="EMBL" id="KAE9406329.1"/>
    </source>
</evidence>
<protein>
    <submittedName>
        <fullName evidence="1">Uncharacterized protein</fullName>
    </submittedName>
</protein>
<keyword evidence="2" id="KW-1185">Reference proteome</keyword>
<dbReference type="Proteomes" id="UP000799118">
    <property type="component" value="Unassembled WGS sequence"/>
</dbReference>
<accession>A0A6A4I6I9</accession>
<name>A0A6A4I6I9_9AGAR</name>
<sequence length="93" mass="10536">LFLRIATNYTTWCSAATDFLAAQGYHLPGDDPLRRCFANSLHWFMLLTDMTKAWMSTTLQHAHEDIIPETSNTQICLSPHAHCGNALIHQFFG</sequence>
<gene>
    <name evidence="1" type="ORF">BT96DRAFT_811107</name>
</gene>
<dbReference type="AlphaFoldDB" id="A0A6A4I6I9"/>
<reference evidence="1" key="1">
    <citation type="journal article" date="2019" name="Environ. Microbiol.">
        <title>Fungal ecological strategies reflected in gene transcription - a case study of two litter decomposers.</title>
        <authorList>
            <person name="Barbi F."/>
            <person name="Kohler A."/>
            <person name="Barry K."/>
            <person name="Baskaran P."/>
            <person name="Daum C."/>
            <person name="Fauchery L."/>
            <person name="Ihrmark K."/>
            <person name="Kuo A."/>
            <person name="LaButti K."/>
            <person name="Lipzen A."/>
            <person name="Morin E."/>
            <person name="Grigoriev I.V."/>
            <person name="Henrissat B."/>
            <person name="Lindahl B."/>
            <person name="Martin F."/>
        </authorList>
    </citation>
    <scope>NUCLEOTIDE SEQUENCE</scope>
    <source>
        <strain evidence="1">JB14</strain>
    </source>
</reference>
<organism evidence="1 2">
    <name type="scientific">Gymnopus androsaceus JB14</name>
    <dbReference type="NCBI Taxonomy" id="1447944"/>
    <lineage>
        <taxon>Eukaryota</taxon>
        <taxon>Fungi</taxon>
        <taxon>Dikarya</taxon>
        <taxon>Basidiomycota</taxon>
        <taxon>Agaricomycotina</taxon>
        <taxon>Agaricomycetes</taxon>
        <taxon>Agaricomycetidae</taxon>
        <taxon>Agaricales</taxon>
        <taxon>Marasmiineae</taxon>
        <taxon>Omphalotaceae</taxon>
        <taxon>Gymnopus</taxon>
    </lineage>
</organism>
<dbReference type="OrthoDB" id="3200967at2759"/>
<proteinExistence type="predicted"/>
<feature type="non-terminal residue" evidence="1">
    <location>
        <position position="1"/>
    </location>
</feature>